<name>A0ABD3AH60_9GENT</name>
<proteinExistence type="predicted"/>
<reference evidence="1 2" key="1">
    <citation type="submission" date="2024-11" db="EMBL/GenBank/DDBJ databases">
        <title>A near-complete genome assembly of Cinchona calisaya.</title>
        <authorList>
            <person name="Lian D.C."/>
            <person name="Zhao X.W."/>
            <person name="Wei L."/>
        </authorList>
    </citation>
    <scope>NUCLEOTIDE SEQUENCE [LARGE SCALE GENOMIC DNA]</scope>
    <source>
        <tissue evidence="1">Nenye</tissue>
    </source>
</reference>
<sequence>MYLILITRLIGKPLQIDTSIASRIGPNLTRVCVEVDLNKRLPFRFGLDMILQVSGKQLHVRMSLRKISCTSTDVVRNEKHKSNEAKKYRFIKIGICTVAARVNPEEGS</sequence>
<comment type="caution">
    <text evidence="1">The sequence shown here is derived from an EMBL/GenBank/DDBJ whole genome shotgun (WGS) entry which is preliminary data.</text>
</comment>
<dbReference type="Proteomes" id="UP001630127">
    <property type="component" value="Unassembled WGS sequence"/>
</dbReference>
<dbReference type="EMBL" id="JBJUIK010000004">
    <property type="protein sequence ID" value="KAL3529083.1"/>
    <property type="molecule type" value="Genomic_DNA"/>
</dbReference>
<dbReference type="AlphaFoldDB" id="A0ABD3AH60"/>
<gene>
    <name evidence="1" type="ORF">ACH5RR_008405</name>
</gene>
<accession>A0ABD3AH60</accession>
<keyword evidence="2" id="KW-1185">Reference proteome</keyword>
<organism evidence="1 2">
    <name type="scientific">Cinchona calisaya</name>
    <dbReference type="NCBI Taxonomy" id="153742"/>
    <lineage>
        <taxon>Eukaryota</taxon>
        <taxon>Viridiplantae</taxon>
        <taxon>Streptophyta</taxon>
        <taxon>Embryophyta</taxon>
        <taxon>Tracheophyta</taxon>
        <taxon>Spermatophyta</taxon>
        <taxon>Magnoliopsida</taxon>
        <taxon>eudicotyledons</taxon>
        <taxon>Gunneridae</taxon>
        <taxon>Pentapetalae</taxon>
        <taxon>asterids</taxon>
        <taxon>lamiids</taxon>
        <taxon>Gentianales</taxon>
        <taxon>Rubiaceae</taxon>
        <taxon>Cinchonoideae</taxon>
        <taxon>Cinchoneae</taxon>
        <taxon>Cinchona</taxon>
    </lineage>
</organism>
<evidence type="ECO:0000313" key="1">
    <source>
        <dbReference type="EMBL" id="KAL3529083.1"/>
    </source>
</evidence>
<protein>
    <submittedName>
        <fullName evidence="1">Uncharacterized protein</fullName>
    </submittedName>
</protein>
<evidence type="ECO:0000313" key="2">
    <source>
        <dbReference type="Proteomes" id="UP001630127"/>
    </source>
</evidence>